<dbReference type="SUPFAM" id="SSF81321">
    <property type="entry name" value="Family A G protein-coupled receptor-like"/>
    <property type="match status" value="1"/>
</dbReference>
<keyword evidence="10 12" id="KW-0807">Transducer</keyword>
<sequence length="324" mass="36238">MLSAVTVIKTVILIVTWPCGTILNSSIIAVYLSDWKKGVKLGECDQISLSMGCTNLLLQCLITFGAAFVSYGLYLPFAKKVFFTFYTVFLFFNSLSFWLTACLSICYCLRLVNLSPKLFIWLKRRLSRTVAPLLLWSVAISFASILPVIWISDTETDQNTTLIYYDNTSIANWSFLVTAFAFGIGLPSLITAICIVLSLISLLRHIWRMKQNPQFGSPQLKNLIRACRTMFLLMALNWLYFLIIFSSVLKSNSMDTIWDMVLLLGNVLKPSCQAIVLIFGNSKLLTVSVILPLIPMLLVPSGSKLLIQCSVPAPCLVPVLWCPS</sequence>
<dbReference type="FunFam" id="1.20.1070.10:FF:000055">
    <property type="entry name" value="Taste receptor type 2"/>
    <property type="match status" value="1"/>
</dbReference>
<name>A0A6I8RXG4_XENTR</name>
<keyword evidence="9 12" id="KW-0675">Receptor</keyword>
<evidence type="ECO:0000256" key="6">
    <source>
        <dbReference type="ARBA" id="ARBA00022989"/>
    </source>
</evidence>
<feature type="transmembrane region" description="Helical" evidence="13">
    <location>
        <begin position="170"/>
        <end position="203"/>
    </location>
</feature>
<protein>
    <recommendedName>
        <fullName evidence="12">Taste receptor type 2</fullName>
    </recommendedName>
</protein>
<keyword evidence="4 12" id="KW-0716">Sensory transduction</keyword>
<evidence type="ECO:0000256" key="13">
    <source>
        <dbReference type="SAM" id="Phobius"/>
    </source>
</evidence>
<evidence type="ECO:0000256" key="2">
    <source>
        <dbReference type="ARBA" id="ARBA00007376"/>
    </source>
</evidence>
<evidence type="ECO:0000313" key="14">
    <source>
        <dbReference type="Ensembl" id="ENSXETP00000085891"/>
    </source>
</evidence>
<keyword evidence="5 12" id="KW-0812">Transmembrane</keyword>
<feature type="transmembrane region" description="Helical" evidence="13">
    <location>
        <begin position="230"/>
        <end position="249"/>
    </location>
</feature>
<dbReference type="PANTHER" id="PTHR11394">
    <property type="entry name" value="TASTE RECEPTOR TYPE 2"/>
    <property type="match status" value="1"/>
</dbReference>
<evidence type="ECO:0000256" key="4">
    <source>
        <dbReference type="ARBA" id="ARBA00022606"/>
    </source>
</evidence>
<proteinExistence type="inferred from homology"/>
<evidence type="ECO:0000256" key="12">
    <source>
        <dbReference type="RuleBase" id="RU004424"/>
    </source>
</evidence>
<accession>A0A6I8RXG4</accession>
<comment type="similarity">
    <text evidence="2 11">Belongs to the G-protein coupled receptor T2R family.</text>
</comment>
<dbReference type="Ensembl" id="ENSXETT00000067335">
    <property type="protein sequence ID" value="ENSXETP00000085891"/>
    <property type="gene ID" value="ENSXETG00000035522"/>
</dbReference>
<evidence type="ECO:0000256" key="11">
    <source>
        <dbReference type="RuleBase" id="RU004423"/>
    </source>
</evidence>
<dbReference type="Pfam" id="PF05296">
    <property type="entry name" value="TAS2R"/>
    <property type="match status" value="1"/>
</dbReference>
<organism evidence="14">
    <name type="scientific">Xenopus tropicalis</name>
    <name type="common">Western clawed frog</name>
    <name type="synonym">Silurana tropicalis</name>
    <dbReference type="NCBI Taxonomy" id="8364"/>
    <lineage>
        <taxon>Eukaryota</taxon>
        <taxon>Metazoa</taxon>
        <taxon>Chordata</taxon>
        <taxon>Craniata</taxon>
        <taxon>Vertebrata</taxon>
        <taxon>Euteleostomi</taxon>
        <taxon>Amphibia</taxon>
        <taxon>Batrachia</taxon>
        <taxon>Anura</taxon>
        <taxon>Pipoidea</taxon>
        <taxon>Pipidae</taxon>
        <taxon>Xenopodinae</taxon>
        <taxon>Xenopus</taxon>
        <taxon>Silurana</taxon>
    </lineage>
</organism>
<dbReference type="GO" id="GO:0004930">
    <property type="term" value="F:G protein-coupled receptor activity"/>
    <property type="evidence" value="ECO:0007669"/>
    <property type="project" value="UniProtKB-KW"/>
</dbReference>
<evidence type="ECO:0000256" key="5">
    <source>
        <dbReference type="ARBA" id="ARBA00022692"/>
    </source>
</evidence>
<dbReference type="PANTHER" id="PTHR11394:SF153">
    <property type="entry name" value="TASTE RECEPTOR TYPE 2"/>
    <property type="match status" value="1"/>
</dbReference>
<feature type="transmembrane region" description="Helical" evidence="13">
    <location>
        <begin position="12"/>
        <end position="32"/>
    </location>
</feature>
<dbReference type="GO" id="GO:0016020">
    <property type="term" value="C:membrane"/>
    <property type="evidence" value="ECO:0007669"/>
    <property type="project" value="UniProtKB-SubCell"/>
</dbReference>
<feature type="transmembrane region" description="Helical" evidence="13">
    <location>
        <begin position="83"/>
        <end position="109"/>
    </location>
</feature>
<evidence type="ECO:0000256" key="10">
    <source>
        <dbReference type="ARBA" id="ARBA00023224"/>
    </source>
</evidence>
<dbReference type="InParanoid" id="A0A6I8RXG4"/>
<feature type="transmembrane region" description="Helical" evidence="13">
    <location>
        <begin position="274"/>
        <end position="298"/>
    </location>
</feature>
<evidence type="ECO:0000256" key="7">
    <source>
        <dbReference type="ARBA" id="ARBA00023040"/>
    </source>
</evidence>
<feature type="transmembrane region" description="Helical" evidence="13">
    <location>
        <begin position="130"/>
        <end position="150"/>
    </location>
</feature>
<evidence type="ECO:0000256" key="8">
    <source>
        <dbReference type="ARBA" id="ARBA00023136"/>
    </source>
</evidence>
<keyword evidence="3 12" id="KW-0919">Taste</keyword>
<comment type="subcellular location">
    <subcellularLocation>
        <location evidence="1 12">Membrane</location>
        <topology evidence="1 12">Multi-pass membrane protein</topology>
    </subcellularLocation>
</comment>
<feature type="transmembrane region" description="Helical" evidence="13">
    <location>
        <begin position="56"/>
        <end position="77"/>
    </location>
</feature>
<keyword evidence="6 13" id="KW-1133">Transmembrane helix</keyword>
<reference evidence="14" key="1">
    <citation type="journal article" date="2010" name="Science">
        <title>The genome of the Western clawed frog Xenopus tropicalis.</title>
        <authorList>
            <person name="Hellsten U."/>
            <person name="Harland R.M."/>
            <person name="Gilchrist M.J."/>
            <person name="Hendrix D."/>
            <person name="Jurka J."/>
            <person name="Kapitonov V."/>
            <person name="Ovcharenko I."/>
            <person name="Putnam N.H."/>
            <person name="Shu S."/>
            <person name="Taher L."/>
            <person name="Blitz I.L."/>
            <person name="Blumberg B."/>
            <person name="Dichmann D.S."/>
            <person name="Dubchak I."/>
            <person name="Amaya E."/>
            <person name="Detter J.C."/>
            <person name="Fletcher R."/>
            <person name="Gerhard D.S."/>
            <person name="Goodstein D."/>
            <person name="Graves T."/>
            <person name="Grigoriev I.V."/>
            <person name="Grimwood J."/>
            <person name="Kawashima T."/>
            <person name="Lindquist E."/>
            <person name="Lucas S.M."/>
            <person name="Mead P.E."/>
            <person name="Mitros T."/>
            <person name="Ogino H."/>
            <person name="Ohta Y."/>
            <person name="Poliakov A.V."/>
            <person name="Pollet N."/>
            <person name="Robert J."/>
            <person name="Salamov A."/>
            <person name="Sater A.K."/>
            <person name="Schmutz J."/>
            <person name="Terry A."/>
            <person name="Vize P.D."/>
            <person name="Warren W.C."/>
            <person name="Wells D."/>
            <person name="Wills A."/>
            <person name="Wilson R.K."/>
            <person name="Zimmerman L.B."/>
            <person name="Zorn A.M."/>
            <person name="Grainger R."/>
            <person name="Grammer T."/>
            <person name="Khokha M.K."/>
            <person name="Richardson P.M."/>
            <person name="Rokhsar D.S."/>
        </authorList>
    </citation>
    <scope>NUCLEOTIDE SEQUENCE [LARGE SCALE GENOMIC DNA]</scope>
    <source>
        <strain evidence="14">Nigerian</strain>
    </source>
</reference>
<evidence type="ECO:0000256" key="3">
    <source>
        <dbReference type="ARBA" id="ARBA00022480"/>
    </source>
</evidence>
<dbReference type="InterPro" id="IPR007960">
    <property type="entry name" value="TAS2R"/>
</dbReference>
<keyword evidence="7 12" id="KW-0297">G-protein coupled receptor</keyword>
<dbReference type="AlphaFoldDB" id="A0A6I8RXG4"/>
<evidence type="ECO:0000256" key="9">
    <source>
        <dbReference type="ARBA" id="ARBA00023170"/>
    </source>
</evidence>
<dbReference type="GeneTree" id="ENSGT01150000286961"/>
<dbReference type="Gene3D" id="1.20.1070.10">
    <property type="entry name" value="Rhodopsin 7-helix transmembrane proteins"/>
    <property type="match status" value="1"/>
</dbReference>
<evidence type="ECO:0000256" key="1">
    <source>
        <dbReference type="ARBA" id="ARBA00004141"/>
    </source>
</evidence>
<dbReference type="GO" id="GO:0033038">
    <property type="term" value="F:bitter taste receptor activity"/>
    <property type="evidence" value="ECO:0007669"/>
    <property type="project" value="InterPro"/>
</dbReference>
<reference evidence="14" key="2">
    <citation type="submission" date="2020-05" db="UniProtKB">
        <authorList>
            <consortium name="Ensembl"/>
        </authorList>
    </citation>
    <scope>IDENTIFICATION</scope>
</reference>
<keyword evidence="8 12" id="KW-0472">Membrane</keyword>